<evidence type="ECO:0000313" key="2">
    <source>
        <dbReference type="EMBL" id="KAE9079126.1"/>
    </source>
</evidence>
<gene>
    <name evidence="2" type="ORF">PF010_g22865</name>
</gene>
<dbReference type="PANTHER" id="PTHR44329">
    <property type="entry name" value="SERINE/THREONINE-PROTEIN KINASE TNNI3K-RELATED"/>
    <property type="match status" value="1"/>
</dbReference>
<dbReference type="Gene3D" id="1.10.510.10">
    <property type="entry name" value="Transferase(Phosphotransferase) domain 1"/>
    <property type="match status" value="1"/>
</dbReference>
<dbReference type="Proteomes" id="UP000488956">
    <property type="component" value="Unassembled WGS sequence"/>
</dbReference>
<dbReference type="InterPro" id="IPR000719">
    <property type="entry name" value="Prot_kinase_dom"/>
</dbReference>
<dbReference type="GO" id="GO:0005524">
    <property type="term" value="F:ATP binding"/>
    <property type="evidence" value="ECO:0007669"/>
    <property type="project" value="InterPro"/>
</dbReference>
<dbReference type="Pfam" id="PF07714">
    <property type="entry name" value="PK_Tyr_Ser-Thr"/>
    <property type="match status" value="1"/>
</dbReference>
<proteinExistence type="predicted"/>
<reference evidence="2 3" key="1">
    <citation type="submission" date="2018-09" db="EMBL/GenBank/DDBJ databases">
        <title>Genomic investigation of the strawberry pathogen Phytophthora fragariae indicates pathogenicity is determined by transcriptional variation in three key races.</title>
        <authorList>
            <person name="Adams T.M."/>
            <person name="Armitage A.D."/>
            <person name="Sobczyk M.K."/>
            <person name="Bates H.J."/>
            <person name="Dunwell J.M."/>
            <person name="Nellist C.F."/>
            <person name="Harrison R.J."/>
        </authorList>
    </citation>
    <scope>NUCLEOTIDE SEQUENCE [LARGE SCALE GENOMIC DNA]</scope>
    <source>
        <strain evidence="2 3">ONT-3</strain>
    </source>
</reference>
<sequence length="420" mass="47749">MPWSRKWDDCLSSVVYKLGNFANKESSDPNQPENEPVRSFDEYERGDVKEAWIELEALMAKHNNDQYCCDFGKLKIVHEHLKTSPQHPTLLQHFHDVLVDFTQMVKISPEQAYVLQLSSTRVTTTSLYAFQWRIQSLMASLGETGEAATEAEGRWQQQRNEQIKQFISGVSDTFLLLNALKTVKERSAFLIKLKEDMETTGKYTPDQLEVMKKAFEGVTSKIEGDNWSELAPAWFIPWYELVVDEWSKLGEGGFGSVHRAKWLDSDVVDPSATQIQEDTAKRAEARAMFRREVDIWFGFSHPHVVRLFGVCHVGRPFFVCEYATNGTLVSYLGKNPDELWSKLHEAALGVQYIHARGVVHGDLKGNDIVIGSDMKAKVTDFGLSSVGDSEEETLVSGAWNWVAPELLDTNQNWGFCPRCR</sequence>
<dbReference type="InterPro" id="IPR001245">
    <property type="entry name" value="Ser-Thr/Tyr_kinase_cat_dom"/>
</dbReference>
<dbReference type="InterPro" id="IPR011009">
    <property type="entry name" value="Kinase-like_dom_sf"/>
</dbReference>
<dbReference type="EMBL" id="QXFX01002239">
    <property type="protein sequence ID" value="KAE9079126.1"/>
    <property type="molecule type" value="Genomic_DNA"/>
</dbReference>
<name>A0A6G0K755_9STRA</name>
<protein>
    <recommendedName>
        <fullName evidence="1">Protein kinase domain-containing protein</fullName>
    </recommendedName>
</protein>
<accession>A0A6G0K755</accession>
<evidence type="ECO:0000313" key="3">
    <source>
        <dbReference type="Proteomes" id="UP000488956"/>
    </source>
</evidence>
<dbReference type="AlphaFoldDB" id="A0A6G0K755"/>
<organism evidence="2 3">
    <name type="scientific">Phytophthora fragariae</name>
    <dbReference type="NCBI Taxonomy" id="53985"/>
    <lineage>
        <taxon>Eukaryota</taxon>
        <taxon>Sar</taxon>
        <taxon>Stramenopiles</taxon>
        <taxon>Oomycota</taxon>
        <taxon>Peronosporomycetes</taxon>
        <taxon>Peronosporales</taxon>
        <taxon>Peronosporaceae</taxon>
        <taxon>Phytophthora</taxon>
    </lineage>
</organism>
<evidence type="ECO:0000259" key="1">
    <source>
        <dbReference type="PROSITE" id="PS50011"/>
    </source>
</evidence>
<comment type="caution">
    <text evidence="2">The sequence shown here is derived from an EMBL/GenBank/DDBJ whole genome shotgun (WGS) entry which is preliminary data.</text>
</comment>
<dbReference type="InterPro" id="IPR051681">
    <property type="entry name" value="Ser/Thr_Kinases-Pseudokinases"/>
</dbReference>
<dbReference type="PROSITE" id="PS50011">
    <property type="entry name" value="PROTEIN_KINASE_DOM"/>
    <property type="match status" value="1"/>
</dbReference>
<dbReference type="PANTHER" id="PTHR44329:SF214">
    <property type="entry name" value="PROTEIN KINASE DOMAIN-CONTAINING PROTEIN"/>
    <property type="match status" value="1"/>
</dbReference>
<dbReference type="SUPFAM" id="SSF56112">
    <property type="entry name" value="Protein kinase-like (PK-like)"/>
    <property type="match status" value="1"/>
</dbReference>
<dbReference type="GO" id="GO:0004674">
    <property type="term" value="F:protein serine/threonine kinase activity"/>
    <property type="evidence" value="ECO:0007669"/>
    <property type="project" value="TreeGrafter"/>
</dbReference>
<feature type="domain" description="Protein kinase" evidence="1">
    <location>
        <begin position="243"/>
        <end position="420"/>
    </location>
</feature>